<name>A0A0D2A1R3_9PEZI</name>
<reference evidence="1 2" key="1">
    <citation type="submission" date="2015-01" db="EMBL/GenBank/DDBJ databases">
        <title>The Genome Sequence of Ochroconis gallopava CBS43764.</title>
        <authorList>
            <consortium name="The Broad Institute Genomics Platform"/>
            <person name="Cuomo C."/>
            <person name="de Hoog S."/>
            <person name="Gorbushina A."/>
            <person name="Stielow B."/>
            <person name="Teixiera M."/>
            <person name="Abouelleil A."/>
            <person name="Chapman S.B."/>
            <person name="Priest M."/>
            <person name="Young S.K."/>
            <person name="Wortman J."/>
            <person name="Nusbaum C."/>
            <person name="Birren B."/>
        </authorList>
    </citation>
    <scope>NUCLEOTIDE SEQUENCE [LARGE SCALE GENOMIC DNA]</scope>
    <source>
        <strain evidence="1 2">CBS 43764</strain>
    </source>
</reference>
<dbReference type="GeneID" id="27315835"/>
<dbReference type="HOGENOM" id="CLU_585276_0_0_1"/>
<dbReference type="AlphaFoldDB" id="A0A0D2A1R3"/>
<dbReference type="VEuPathDB" id="FungiDB:PV09_07862"/>
<organism evidence="1 2">
    <name type="scientific">Verruconis gallopava</name>
    <dbReference type="NCBI Taxonomy" id="253628"/>
    <lineage>
        <taxon>Eukaryota</taxon>
        <taxon>Fungi</taxon>
        <taxon>Dikarya</taxon>
        <taxon>Ascomycota</taxon>
        <taxon>Pezizomycotina</taxon>
        <taxon>Dothideomycetes</taxon>
        <taxon>Pleosporomycetidae</taxon>
        <taxon>Venturiales</taxon>
        <taxon>Sympoventuriaceae</taxon>
        <taxon>Verruconis</taxon>
    </lineage>
</organism>
<dbReference type="EMBL" id="KN847561">
    <property type="protein sequence ID" value="KIW00678.1"/>
    <property type="molecule type" value="Genomic_DNA"/>
</dbReference>
<dbReference type="RefSeq" id="XP_016210547.1">
    <property type="nucleotide sequence ID" value="XM_016361687.1"/>
</dbReference>
<evidence type="ECO:0000313" key="1">
    <source>
        <dbReference type="EMBL" id="KIW00678.1"/>
    </source>
</evidence>
<dbReference type="Proteomes" id="UP000053259">
    <property type="component" value="Unassembled WGS sequence"/>
</dbReference>
<evidence type="ECO:0000313" key="2">
    <source>
        <dbReference type="Proteomes" id="UP000053259"/>
    </source>
</evidence>
<proteinExistence type="predicted"/>
<dbReference type="OrthoDB" id="10640039at2759"/>
<accession>A0A0D2A1R3</accession>
<gene>
    <name evidence="1" type="ORF">PV09_07862</name>
</gene>
<dbReference type="InParanoid" id="A0A0D2A1R3"/>
<evidence type="ECO:0008006" key="3">
    <source>
        <dbReference type="Google" id="ProtNLM"/>
    </source>
</evidence>
<keyword evidence="2" id="KW-1185">Reference proteome</keyword>
<sequence length="470" mass="53003">MASRLPAELLSTILQQVHRNSRDSLLTCMQCNSQFFEIGFDILYRNVSLRLKDAVRFEKAVKRYMVRNDDSSWHFPFTRCFRIVIPGDGRDYGYGAARSRVFSVTESSGVDVIAKKGIDALKRVLRGFSKMRTFSIVSYNGHRLNTWDPQGLGIPPGAAILSASSTRARGPSINLLADLVYCLPDSVRDLSIDLSELSRYDPLSSCVLCPAINKIAPQLEHLNLHLRTYCNQLLVRNIADAPTYSSLQSVIIRIHGFSARLCCKYSSSSGILNLDMFTRNISTLIQNQHLPQVKQFILISKRRPIGVRQHSDVKWTIYVRELVSNQTAAIPRIFIDSRTPEPGNTFTVSARTMVRLPSNCTFIDDKYWDKEYVGKSGSIRRFVEGRAGWVSFAQGPHIPGLRKAEIRATLDEGYDVRAPQPRLASEFRAKEDKTCKLWMDEDAAGIKLLEPAVWSGVLDNRVLQRADSPL</sequence>
<protein>
    <recommendedName>
        <fullName evidence="3">F-box domain-containing protein</fullName>
    </recommendedName>
</protein>